<feature type="region of interest" description="Disordered" evidence="1">
    <location>
        <begin position="1"/>
        <end position="25"/>
    </location>
</feature>
<evidence type="ECO:0000313" key="3">
    <source>
        <dbReference type="Proteomes" id="UP001187192"/>
    </source>
</evidence>
<dbReference type="Proteomes" id="UP001187192">
    <property type="component" value="Unassembled WGS sequence"/>
</dbReference>
<comment type="caution">
    <text evidence="2">The sequence shown here is derived from an EMBL/GenBank/DDBJ whole genome shotgun (WGS) entry which is preliminary data.</text>
</comment>
<accession>A0AA88AAW0</accession>
<dbReference type="EMBL" id="BTGU01000025">
    <property type="protein sequence ID" value="GMN47497.1"/>
    <property type="molecule type" value="Genomic_DNA"/>
</dbReference>
<evidence type="ECO:0000313" key="2">
    <source>
        <dbReference type="EMBL" id="GMN47497.1"/>
    </source>
</evidence>
<dbReference type="AlphaFoldDB" id="A0AA88AAW0"/>
<organism evidence="2 3">
    <name type="scientific">Ficus carica</name>
    <name type="common">Common fig</name>
    <dbReference type="NCBI Taxonomy" id="3494"/>
    <lineage>
        <taxon>Eukaryota</taxon>
        <taxon>Viridiplantae</taxon>
        <taxon>Streptophyta</taxon>
        <taxon>Embryophyta</taxon>
        <taxon>Tracheophyta</taxon>
        <taxon>Spermatophyta</taxon>
        <taxon>Magnoliopsida</taxon>
        <taxon>eudicotyledons</taxon>
        <taxon>Gunneridae</taxon>
        <taxon>Pentapetalae</taxon>
        <taxon>rosids</taxon>
        <taxon>fabids</taxon>
        <taxon>Rosales</taxon>
        <taxon>Moraceae</taxon>
        <taxon>Ficeae</taxon>
        <taxon>Ficus</taxon>
    </lineage>
</organism>
<name>A0AA88AAW0_FICCA</name>
<gene>
    <name evidence="2" type="ORF">TIFTF001_016675</name>
</gene>
<protein>
    <submittedName>
        <fullName evidence="2">Uncharacterized protein</fullName>
    </submittedName>
</protein>
<evidence type="ECO:0000256" key="1">
    <source>
        <dbReference type="SAM" id="MobiDB-lite"/>
    </source>
</evidence>
<sequence>MSLLESRLTPDDQDKPSDENVVTGKSTWDETYSDPILVPIGPIARAHVKKFKDALTGLIRASWSQAIAWRPIEGIIIDNQPNKCVIQAIEETE</sequence>
<reference evidence="2" key="1">
    <citation type="submission" date="2023-07" db="EMBL/GenBank/DDBJ databases">
        <title>draft genome sequence of fig (Ficus carica).</title>
        <authorList>
            <person name="Takahashi T."/>
            <person name="Nishimura K."/>
        </authorList>
    </citation>
    <scope>NUCLEOTIDE SEQUENCE</scope>
</reference>
<proteinExistence type="predicted"/>
<feature type="compositionally biased region" description="Basic and acidic residues" evidence="1">
    <location>
        <begin position="8"/>
        <end position="18"/>
    </location>
</feature>
<keyword evidence="3" id="KW-1185">Reference proteome</keyword>